<keyword evidence="2" id="KW-0328">Glycosyltransferase</keyword>
<evidence type="ECO:0000313" key="7">
    <source>
        <dbReference type="EMBL" id="KAL1565128.1"/>
    </source>
</evidence>
<evidence type="ECO:0000256" key="6">
    <source>
        <dbReference type="SAM" id="Coils"/>
    </source>
</evidence>
<keyword evidence="4" id="KW-0812">Transmembrane</keyword>
<dbReference type="AlphaFoldDB" id="A0ABD1IBF6"/>
<comment type="subcellular location">
    <subcellularLocation>
        <location evidence="1">Golgi apparatus membrane</location>
        <topology evidence="1">Single-pass type II membrane protein</topology>
    </subcellularLocation>
</comment>
<dbReference type="EMBL" id="JBEAFC010000003">
    <property type="protein sequence ID" value="KAL1565128.1"/>
    <property type="molecule type" value="Genomic_DNA"/>
</dbReference>
<comment type="caution">
    <text evidence="7">The sequence shown here is derived from an EMBL/GenBank/DDBJ whole genome shotgun (WGS) entry which is preliminary data.</text>
</comment>
<evidence type="ECO:0000256" key="5">
    <source>
        <dbReference type="ARBA" id="ARBA00023034"/>
    </source>
</evidence>
<dbReference type="Proteomes" id="UP001567538">
    <property type="component" value="Unassembled WGS sequence"/>
</dbReference>
<keyword evidence="4" id="KW-0735">Signal-anchor</keyword>
<accession>A0ABD1IBF6</accession>
<reference evidence="7 8" key="1">
    <citation type="submission" date="2024-06" db="EMBL/GenBank/DDBJ databases">
        <title>A chromosome level genome sequence of Diviner's sage (Salvia divinorum).</title>
        <authorList>
            <person name="Ford S.A."/>
            <person name="Ro D.-K."/>
            <person name="Ness R.W."/>
            <person name="Phillips M.A."/>
        </authorList>
    </citation>
    <scope>NUCLEOTIDE SEQUENCE [LARGE SCALE GENOMIC DNA]</scope>
    <source>
        <strain evidence="7">SAF-2024a</strain>
        <tissue evidence="7">Leaf</tissue>
    </source>
</reference>
<dbReference type="GO" id="GO:0016757">
    <property type="term" value="F:glycosyltransferase activity"/>
    <property type="evidence" value="ECO:0007669"/>
    <property type="project" value="UniProtKB-KW"/>
</dbReference>
<evidence type="ECO:0000256" key="4">
    <source>
        <dbReference type="ARBA" id="ARBA00022968"/>
    </source>
</evidence>
<keyword evidence="5" id="KW-0333">Golgi apparatus</keyword>
<evidence type="ECO:0000256" key="3">
    <source>
        <dbReference type="ARBA" id="ARBA00022679"/>
    </source>
</evidence>
<evidence type="ECO:0000256" key="2">
    <source>
        <dbReference type="ARBA" id="ARBA00022676"/>
    </source>
</evidence>
<dbReference type="Pfam" id="PF05637">
    <property type="entry name" value="Glyco_transf_34"/>
    <property type="match status" value="1"/>
</dbReference>
<gene>
    <name evidence="7" type="primary">GT7</name>
    <name evidence="7" type="ORF">AAHA92_07384</name>
</gene>
<organism evidence="7 8">
    <name type="scientific">Salvia divinorum</name>
    <name type="common">Maria pastora</name>
    <name type="synonym">Diviner's sage</name>
    <dbReference type="NCBI Taxonomy" id="28513"/>
    <lineage>
        <taxon>Eukaryota</taxon>
        <taxon>Viridiplantae</taxon>
        <taxon>Streptophyta</taxon>
        <taxon>Embryophyta</taxon>
        <taxon>Tracheophyta</taxon>
        <taxon>Spermatophyta</taxon>
        <taxon>Magnoliopsida</taxon>
        <taxon>eudicotyledons</taxon>
        <taxon>Gunneridae</taxon>
        <taxon>Pentapetalae</taxon>
        <taxon>asterids</taxon>
        <taxon>lamiids</taxon>
        <taxon>Lamiales</taxon>
        <taxon>Lamiaceae</taxon>
        <taxon>Nepetoideae</taxon>
        <taxon>Mentheae</taxon>
        <taxon>Salviinae</taxon>
        <taxon>Salvia</taxon>
        <taxon>Salvia subgen. Calosphace</taxon>
    </lineage>
</organism>
<dbReference type="PANTHER" id="PTHR31311">
    <property type="entry name" value="XYLOGLUCAN 6-XYLOSYLTRANSFERASE 5-RELATED-RELATED"/>
    <property type="match status" value="1"/>
</dbReference>
<protein>
    <submittedName>
        <fullName evidence="7">Anthocyanidin 3-O-glucosyltransferase 7</fullName>
    </submittedName>
</protein>
<evidence type="ECO:0000256" key="1">
    <source>
        <dbReference type="ARBA" id="ARBA00004323"/>
    </source>
</evidence>
<keyword evidence="6" id="KW-0175">Coiled coil</keyword>
<dbReference type="InterPro" id="IPR008630">
    <property type="entry name" value="Glyco_trans_34"/>
</dbReference>
<evidence type="ECO:0000313" key="8">
    <source>
        <dbReference type="Proteomes" id="UP001567538"/>
    </source>
</evidence>
<proteinExistence type="predicted"/>
<sequence>MGPQSPDYAKRGQTLSSFFEDKMFPESDDQSGLIYLYLKEKWRDKIYVEDEYYFEGYWLDIVPTIDNVTARYTEIERNVAALRQRHAEKVSEGYARVWEEQLKGNRGRRRPFVTHFTGCQPCSGDHNRMYSGNSCSDAMTKALNFADNQVLRNYGFVHPDLNDPTIANPLPYDYPA</sequence>
<feature type="coiled-coil region" evidence="6">
    <location>
        <begin position="65"/>
        <end position="92"/>
    </location>
</feature>
<dbReference type="PANTHER" id="PTHR31311:SF46">
    <property type="entry name" value="GLYCOSYLTRANSFERASE 7"/>
    <property type="match status" value="1"/>
</dbReference>
<name>A0ABD1IBF6_SALDI</name>
<dbReference type="GO" id="GO:0000139">
    <property type="term" value="C:Golgi membrane"/>
    <property type="evidence" value="ECO:0007669"/>
    <property type="project" value="UniProtKB-SubCell"/>
</dbReference>
<keyword evidence="8" id="KW-1185">Reference proteome</keyword>
<keyword evidence="3" id="KW-0808">Transferase</keyword>